<feature type="domain" description="Ysc84 actin-binding" evidence="1">
    <location>
        <begin position="49"/>
        <end position="88"/>
    </location>
</feature>
<accession>A0AAW1YI70</accession>
<dbReference type="Pfam" id="PF04366">
    <property type="entry name" value="Ysc84"/>
    <property type="match status" value="1"/>
</dbReference>
<reference evidence="2 3" key="1">
    <citation type="journal article" date="2023" name="G3 (Bethesda)">
        <title>A chromosome-length genome assembly and annotation of blackberry (Rubus argutus, cv. 'Hillquist').</title>
        <authorList>
            <person name="Bruna T."/>
            <person name="Aryal R."/>
            <person name="Dudchenko O."/>
            <person name="Sargent D.J."/>
            <person name="Mead D."/>
            <person name="Buti M."/>
            <person name="Cavallini A."/>
            <person name="Hytonen T."/>
            <person name="Andres J."/>
            <person name="Pham M."/>
            <person name="Weisz D."/>
            <person name="Mascagni F."/>
            <person name="Usai G."/>
            <person name="Natali L."/>
            <person name="Bassil N."/>
            <person name="Fernandez G.E."/>
            <person name="Lomsadze A."/>
            <person name="Armour M."/>
            <person name="Olukolu B."/>
            <person name="Poorten T."/>
            <person name="Britton C."/>
            <person name="Davik J."/>
            <person name="Ashrafi H."/>
            <person name="Aiden E.L."/>
            <person name="Borodovsky M."/>
            <person name="Worthington M."/>
        </authorList>
    </citation>
    <scope>NUCLEOTIDE SEQUENCE [LARGE SCALE GENOMIC DNA]</scope>
    <source>
        <strain evidence="2">PI 553951</strain>
    </source>
</reference>
<dbReference type="PANTHER" id="PTHR15629:SF2">
    <property type="entry name" value="SH3 DOMAIN-CONTAINING YSC84-LIKE PROTEIN 1"/>
    <property type="match status" value="1"/>
</dbReference>
<dbReference type="EMBL" id="JBEDUW010000001">
    <property type="protein sequence ID" value="KAK9948164.1"/>
    <property type="molecule type" value="Genomic_DNA"/>
</dbReference>
<evidence type="ECO:0000259" key="1">
    <source>
        <dbReference type="Pfam" id="PF04366"/>
    </source>
</evidence>
<evidence type="ECO:0000313" key="2">
    <source>
        <dbReference type="EMBL" id="KAK9948164.1"/>
    </source>
</evidence>
<dbReference type="InterPro" id="IPR007461">
    <property type="entry name" value="Ysc84_actin-binding"/>
</dbReference>
<keyword evidence="3" id="KW-1185">Reference proteome</keyword>
<proteinExistence type="predicted"/>
<name>A0AAW1YI70_RUBAR</name>
<protein>
    <recommendedName>
        <fullName evidence="1">Ysc84 actin-binding domain-containing protein</fullName>
    </recommendedName>
</protein>
<gene>
    <name evidence="2" type="ORF">M0R45_003752</name>
</gene>
<sequence>MVKSSCWFLHGQEIYKATNTLRSYSQVSRMNPERSDGSWSAPSAICSVGLGWGAQIGGELMDFIIVLHDLKAVKTFCSRMHFSLGAGVVLQRVLLVEC</sequence>
<dbReference type="PANTHER" id="PTHR15629">
    <property type="entry name" value="SH3YL1 PROTEIN"/>
    <property type="match status" value="1"/>
</dbReference>
<dbReference type="InterPro" id="IPR051702">
    <property type="entry name" value="SH3_domain_YSC84-like"/>
</dbReference>
<comment type="caution">
    <text evidence="2">The sequence shown here is derived from an EMBL/GenBank/DDBJ whole genome shotgun (WGS) entry which is preliminary data.</text>
</comment>
<evidence type="ECO:0000313" key="3">
    <source>
        <dbReference type="Proteomes" id="UP001457282"/>
    </source>
</evidence>
<dbReference type="AlphaFoldDB" id="A0AAW1YI70"/>
<organism evidence="2 3">
    <name type="scientific">Rubus argutus</name>
    <name type="common">Southern blackberry</name>
    <dbReference type="NCBI Taxonomy" id="59490"/>
    <lineage>
        <taxon>Eukaryota</taxon>
        <taxon>Viridiplantae</taxon>
        <taxon>Streptophyta</taxon>
        <taxon>Embryophyta</taxon>
        <taxon>Tracheophyta</taxon>
        <taxon>Spermatophyta</taxon>
        <taxon>Magnoliopsida</taxon>
        <taxon>eudicotyledons</taxon>
        <taxon>Gunneridae</taxon>
        <taxon>Pentapetalae</taxon>
        <taxon>rosids</taxon>
        <taxon>fabids</taxon>
        <taxon>Rosales</taxon>
        <taxon>Rosaceae</taxon>
        <taxon>Rosoideae</taxon>
        <taxon>Rosoideae incertae sedis</taxon>
        <taxon>Rubus</taxon>
    </lineage>
</organism>
<dbReference type="GO" id="GO:0035091">
    <property type="term" value="F:phosphatidylinositol binding"/>
    <property type="evidence" value="ECO:0007669"/>
    <property type="project" value="TreeGrafter"/>
</dbReference>
<dbReference type="Proteomes" id="UP001457282">
    <property type="component" value="Unassembled WGS sequence"/>
</dbReference>